<dbReference type="Proteomes" id="UP001229952">
    <property type="component" value="Chromosome"/>
</dbReference>
<protein>
    <submittedName>
        <fullName evidence="2">Uncharacterized protein</fullName>
    </submittedName>
</protein>
<accession>A0ABY9I8Z8</accession>
<sequence length="86" mass="9403">MSAQIVPTDGQEPAHVPAPGTLMVDTAHANRIGEFRGLAGPYWSLRPMCGGQEWEAEPEHVRPADAIERLRAQNARCNARSRGEVL</sequence>
<evidence type="ECO:0000256" key="1">
    <source>
        <dbReference type="SAM" id="MobiDB-lite"/>
    </source>
</evidence>
<feature type="region of interest" description="Disordered" evidence="1">
    <location>
        <begin position="1"/>
        <end position="20"/>
    </location>
</feature>
<dbReference type="EMBL" id="CP120992">
    <property type="protein sequence ID" value="WLQ43370.1"/>
    <property type="molecule type" value="Genomic_DNA"/>
</dbReference>
<proteinExistence type="predicted"/>
<evidence type="ECO:0000313" key="3">
    <source>
        <dbReference type="Proteomes" id="UP001229952"/>
    </source>
</evidence>
<reference evidence="2 3" key="1">
    <citation type="submission" date="2023-03" db="EMBL/GenBank/DDBJ databases">
        <title>Isolation and description of six Streptomyces strains from soil environments, able to metabolize different microbial glucans.</title>
        <authorList>
            <person name="Widen T."/>
            <person name="Larsbrink J."/>
        </authorList>
    </citation>
    <scope>NUCLEOTIDE SEQUENCE [LARGE SCALE GENOMIC DNA]</scope>
    <source>
        <strain evidence="2 3">Mut2</strain>
    </source>
</reference>
<keyword evidence="3" id="KW-1185">Reference proteome</keyword>
<evidence type="ECO:0000313" key="2">
    <source>
        <dbReference type="EMBL" id="WLQ43370.1"/>
    </source>
</evidence>
<gene>
    <name evidence="2" type="ORF">P8A22_27710</name>
</gene>
<organism evidence="2 3">
    <name type="scientific">Streptomyces laculatispora</name>
    <dbReference type="NCBI Taxonomy" id="887464"/>
    <lineage>
        <taxon>Bacteria</taxon>
        <taxon>Bacillati</taxon>
        <taxon>Actinomycetota</taxon>
        <taxon>Actinomycetes</taxon>
        <taxon>Kitasatosporales</taxon>
        <taxon>Streptomycetaceae</taxon>
        <taxon>Streptomyces</taxon>
    </lineage>
</organism>
<name>A0ABY9I8Z8_9ACTN</name>
<dbReference type="RefSeq" id="WP_266412124.1">
    <property type="nucleotide sequence ID" value="NZ_CP120992.1"/>
</dbReference>